<dbReference type="Pfam" id="PF01722">
    <property type="entry name" value="BolA"/>
    <property type="match status" value="1"/>
</dbReference>
<dbReference type="GO" id="GO:0051301">
    <property type="term" value="P:cell division"/>
    <property type="evidence" value="ECO:0007669"/>
    <property type="project" value="UniProtKB-KW"/>
</dbReference>
<keyword evidence="3" id="KW-0131">Cell cycle</keyword>
<name>A0A432WJU4_9GAMM</name>
<comment type="caution">
    <text evidence="3">The sequence shown here is derived from an EMBL/GenBank/DDBJ whole genome shotgun (WGS) entry which is preliminary data.</text>
</comment>
<dbReference type="PANTHER" id="PTHR46229">
    <property type="entry name" value="BOLA TRANSCRIPTION REGULATOR"/>
    <property type="match status" value="1"/>
</dbReference>
<keyword evidence="4" id="KW-1185">Reference proteome</keyword>
<sequence>MDAQEITAKLREAIDLEDVFVKTDGSHVEVIAVGAVFADVPRVKQQQMIYAPLNAAIADGSIHALSIKAYTPEQWRRDKLLNQPS</sequence>
<dbReference type="InterPro" id="IPR050961">
    <property type="entry name" value="BolA/IbaG_stress_morph_reg"/>
</dbReference>
<evidence type="ECO:0000313" key="4">
    <source>
        <dbReference type="Proteomes" id="UP000287823"/>
    </source>
</evidence>
<evidence type="ECO:0000256" key="2">
    <source>
        <dbReference type="RuleBase" id="RU003860"/>
    </source>
</evidence>
<dbReference type="InterPro" id="IPR002634">
    <property type="entry name" value="BolA"/>
</dbReference>
<organism evidence="3 4">
    <name type="scientific">Aliidiomarina soli</name>
    <dbReference type="NCBI Taxonomy" id="1928574"/>
    <lineage>
        <taxon>Bacteria</taxon>
        <taxon>Pseudomonadati</taxon>
        <taxon>Pseudomonadota</taxon>
        <taxon>Gammaproteobacteria</taxon>
        <taxon>Alteromonadales</taxon>
        <taxon>Idiomarinaceae</taxon>
        <taxon>Aliidiomarina</taxon>
    </lineage>
</organism>
<dbReference type="PANTHER" id="PTHR46229:SF4">
    <property type="entry name" value="ACID STRESS PROTEIN IBAG"/>
    <property type="match status" value="1"/>
</dbReference>
<protein>
    <submittedName>
        <fullName evidence="3">Cell division protein BolA</fullName>
    </submittedName>
</protein>
<dbReference type="PIRSF" id="PIRSF003113">
    <property type="entry name" value="BolA"/>
    <property type="match status" value="1"/>
</dbReference>
<evidence type="ECO:0000256" key="1">
    <source>
        <dbReference type="ARBA" id="ARBA00005578"/>
    </source>
</evidence>
<dbReference type="InterPro" id="IPR036065">
    <property type="entry name" value="BolA-like_sf"/>
</dbReference>
<dbReference type="Proteomes" id="UP000287823">
    <property type="component" value="Unassembled WGS sequence"/>
</dbReference>
<proteinExistence type="inferred from homology"/>
<reference evidence="3 4" key="1">
    <citation type="journal article" date="2011" name="Front. Microbiol.">
        <title>Genomic signatures of strain selection and enhancement in Bacillus atrophaeus var. globigii, a historical biowarfare simulant.</title>
        <authorList>
            <person name="Gibbons H.S."/>
            <person name="Broomall S.M."/>
            <person name="McNew L.A."/>
            <person name="Daligault H."/>
            <person name="Chapman C."/>
            <person name="Bruce D."/>
            <person name="Karavis M."/>
            <person name="Krepps M."/>
            <person name="McGregor P.A."/>
            <person name="Hong C."/>
            <person name="Park K.H."/>
            <person name="Akmal A."/>
            <person name="Feldman A."/>
            <person name="Lin J.S."/>
            <person name="Chang W.E."/>
            <person name="Higgs B.W."/>
            <person name="Demirev P."/>
            <person name="Lindquist J."/>
            <person name="Liem A."/>
            <person name="Fochler E."/>
            <person name="Read T.D."/>
            <person name="Tapia R."/>
            <person name="Johnson S."/>
            <person name="Bishop-Lilly K.A."/>
            <person name="Detter C."/>
            <person name="Han C."/>
            <person name="Sozhamannan S."/>
            <person name="Rosenzweig C.N."/>
            <person name="Skowronski E.W."/>
        </authorList>
    </citation>
    <scope>NUCLEOTIDE SEQUENCE [LARGE SCALE GENOMIC DNA]</scope>
    <source>
        <strain evidence="3 4">Y4G10-17</strain>
    </source>
</reference>
<dbReference type="EMBL" id="PIPO01000002">
    <property type="protein sequence ID" value="RUO34035.1"/>
    <property type="molecule type" value="Genomic_DNA"/>
</dbReference>
<evidence type="ECO:0000313" key="3">
    <source>
        <dbReference type="EMBL" id="RUO34035.1"/>
    </source>
</evidence>
<gene>
    <name evidence="3" type="ORF">CWE14_06205</name>
</gene>
<dbReference type="RefSeq" id="WP_126798574.1">
    <property type="nucleotide sequence ID" value="NZ_PIPO01000002.1"/>
</dbReference>
<comment type="similarity">
    <text evidence="1 2">Belongs to the BolA/IbaG family.</text>
</comment>
<accession>A0A432WJU4</accession>
<dbReference type="SUPFAM" id="SSF82657">
    <property type="entry name" value="BolA-like"/>
    <property type="match status" value="1"/>
</dbReference>
<keyword evidence="3" id="KW-0132">Cell division</keyword>
<dbReference type="Gene3D" id="3.30.300.90">
    <property type="entry name" value="BolA-like"/>
    <property type="match status" value="1"/>
</dbReference>
<dbReference type="AlphaFoldDB" id="A0A432WJU4"/>